<organism evidence="6 7">
    <name type="scientific">Vibrio celticus</name>
    <dbReference type="NCBI Taxonomy" id="446372"/>
    <lineage>
        <taxon>Bacteria</taxon>
        <taxon>Pseudomonadati</taxon>
        <taxon>Pseudomonadota</taxon>
        <taxon>Gammaproteobacteria</taxon>
        <taxon>Vibrionales</taxon>
        <taxon>Vibrionaceae</taxon>
        <taxon>Vibrio</taxon>
    </lineage>
</organism>
<gene>
    <name evidence="6" type="primary">rssA_2</name>
    <name evidence="6" type="ORF">VCE7224_03096</name>
</gene>
<dbReference type="SUPFAM" id="SSF52151">
    <property type="entry name" value="FabD/lysophospholipase-like"/>
    <property type="match status" value="1"/>
</dbReference>
<dbReference type="Proteomes" id="UP000092819">
    <property type="component" value="Unassembled WGS sequence"/>
</dbReference>
<dbReference type="EMBL" id="FLQZ01000068">
    <property type="protein sequence ID" value="SBT14334.1"/>
    <property type="molecule type" value="Genomic_DNA"/>
</dbReference>
<name>A0A1C3JGY7_9VIBR</name>
<evidence type="ECO:0000256" key="3">
    <source>
        <dbReference type="ARBA" id="ARBA00023098"/>
    </source>
</evidence>
<dbReference type="InterPro" id="IPR016035">
    <property type="entry name" value="Acyl_Trfase/lysoPLipase"/>
</dbReference>
<comment type="caution">
    <text evidence="4">Lacks conserved residue(s) required for the propagation of feature annotation.</text>
</comment>
<feature type="short sequence motif" description="DGA/G" evidence="4">
    <location>
        <begin position="155"/>
        <end position="157"/>
    </location>
</feature>
<evidence type="ECO:0000313" key="7">
    <source>
        <dbReference type="Proteomes" id="UP000092819"/>
    </source>
</evidence>
<evidence type="ECO:0000313" key="6">
    <source>
        <dbReference type="EMBL" id="SBT14334.1"/>
    </source>
</evidence>
<dbReference type="GO" id="GO:0016787">
    <property type="term" value="F:hydrolase activity"/>
    <property type="evidence" value="ECO:0007669"/>
    <property type="project" value="UniProtKB-UniRule"/>
</dbReference>
<keyword evidence="3 4" id="KW-0443">Lipid metabolism</keyword>
<protein>
    <submittedName>
        <fullName evidence="6">NTE family protein RssA</fullName>
    </submittedName>
</protein>
<evidence type="ECO:0000259" key="5">
    <source>
        <dbReference type="PROSITE" id="PS51635"/>
    </source>
</evidence>
<keyword evidence="1 4" id="KW-0378">Hydrolase</keyword>
<evidence type="ECO:0000256" key="4">
    <source>
        <dbReference type="PROSITE-ProRule" id="PRU01161"/>
    </source>
</evidence>
<dbReference type="InterPro" id="IPR002641">
    <property type="entry name" value="PNPLA_dom"/>
</dbReference>
<keyword evidence="2 4" id="KW-0442">Lipid degradation</keyword>
<feature type="active site" description="Proton acceptor" evidence="4">
    <location>
        <position position="155"/>
    </location>
</feature>
<evidence type="ECO:0000256" key="2">
    <source>
        <dbReference type="ARBA" id="ARBA00022963"/>
    </source>
</evidence>
<feature type="short sequence motif" description="GXSXG" evidence="4">
    <location>
        <begin position="39"/>
        <end position="43"/>
    </location>
</feature>
<keyword evidence="7" id="KW-1185">Reference proteome</keyword>
<dbReference type="PROSITE" id="PS51635">
    <property type="entry name" value="PNPLA"/>
    <property type="match status" value="1"/>
</dbReference>
<dbReference type="InterPro" id="IPR050301">
    <property type="entry name" value="NTE"/>
</dbReference>
<dbReference type="PANTHER" id="PTHR14226:SF76">
    <property type="entry name" value="NTE FAMILY PROTEIN RSSA"/>
    <property type="match status" value="1"/>
</dbReference>
<evidence type="ECO:0000256" key="1">
    <source>
        <dbReference type="ARBA" id="ARBA00022801"/>
    </source>
</evidence>
<dbReference type="PANTHER" id="PTHR14226">
    <property type="entry name" value="NEUROPATHY TARGET ESTERASE/SWISS CHEESE D.MELANOGASTER"/>
    <property type="match status" value="1"/>
</dbReference>
<dbReference type="Pfam" id="PF01734">
    <property type="entry name" value="Patatin"/>
    <property type="match status" value="1"/>
</dbReference>
<feature type="domain" description="PNPLA" evidence="5">
    <location>
        <begin position="8"/>
        <end position="168"/>
    </location>
</feature>
<feature type="active site" description="Nucleophile" evidence="4">
    <location>
        <position position="41"/>
    </location>
</feature>
<accession>A0A1C3JGY7</accession>
<proteinExistence type="predicted"/>
<reference evidence="7" key="1">
    <citation type="submission" date="2016-06" db="EMBL/GenBank/DDBJ databases">
        <authorList>
            <person name="Rodrigo-Torres L."/>
            <person name="Arahal D.R."/>
        </authorList>
    </citation>
    <scope>NUCLEOTIDE SEQUENCE [LARGE SCALE GENOMIC DNA]</scope>
    <source>
        <strain evidence="7">CECT 7224</strain>
    </source>
</reference>
<dbReference type="AlphaFoldDB" id="A0A1C3JGY7"/>
<sequence>MMAKTISLVLGSGGARGLVHVGVIRWLIEHGYQIKSISGCSIGALIGGVYAAGKLDEFEEWVTSIDQGDMAMLLDFSWQSSGMFKGDKIIDTLRGLIGEISIEDLPIPYTAVAANVADEKEVWLQSGSLFDAIRASISLPLFLTPHVINGEVLIDGGVLNPVPIAPTFGDNTDFTLAVNLGGEPEMVKQEVIPVSLPTKESNLHEKVVHFIDNLGSSVKSKMSFNFAFYDIANQAFDAMQSTIARQKLAAYPADITLEIPRNACGTLEFDRSQEMIDRGYHLAQAKLGNRL</sequence>
<dbReference type="GO" id="GO:0016042">
    <property type="term" value="P:lipid catabolic process"/>
    <property type="evidence" value="ECO:0007669"/>
    <property type="project" value="UniProtKB-UniRule"/>
</dbReference>
<dbReference type="Gene3D" id="3.40.1090.10">
    <property type="entry name" value="Cytosolic phospholipase A2 catalytic domain"/>
    <property type="match status" value="2"/>
</dbReference>